<comment type="caution">
    <text evidence="5">The sequence shown here is derived from an EMBL/GenBank/DDBJ whole genome shotgun (WGS) entry which is preliminary data.</text>
</comment>
<accession>A0AAV5WXX7</accession>
<keyword evidence="3" id="KW-1133">Transmembrane helix</keyword>
<feature type="compositionally biased region" description="Basic and acidic residues" evidence="2">
    <location>
        <begin position="230"/>
        <end position="254"/>
    </location>
</feature>
<dbReference type="GO" id="GO:0005783">
    <property type="term" value="C:endoplasmic reticulum"/>
    <property type="evidence" value="ECO:0007669"/>
    <property type="project" value="TreeGrafter"/>
</dbReference>
<evidence type="ECO:0000313" key="6">
    <source>
        <dbReference type="Proteomes" id="UP001432322"/>
    </source>
</evidence>
<dbReference type="Proteomes" id="UP001432322">
    <property type="component" value="Unassembled WGS sequence"/>
</dbReference>
<feature type="compositionally biased region" description="Acidic residues" evidence="2">
    <location>
        <begin position="301"/>
        <end position="317"/>
    </location>
</feature>
<feature type="coiled-coil region" evidence="1">
    <location>
        <begin position="775"/>
        <end position="866"/>
    </location>
</feature>
<keyword evidence="3" id="KW-0472">Membrane</keyword>
<dbReference type="PANTHER" id="PTHR46515:SF1">
    <property type="entry name" value="TATA ELEMENT MODULATORY FACTOR"/>
    <property type="match status" value="1"/>
</dbReference>
<evidence type="ECO:0000259" key="4">
    <source>
        <dbReference type="Pfam" id="PF12325"/>
    </source>
</evidence>
<proteinExistence type="predicted"/>
<keyword evidence="3" id="KW-0812">Transmembrane</keyword>
<evidence type="ECO:0000313" key="5">
    <source>
        <dbReference type="EMBL" id="GMT36006.1"/>
    </source>
</evidence>
<dbReference type="Pfam" id="PF12325">
    <property type="entry name" value="TMF_TATA_bd"/>
    <property type="match status" value="1"/>
</dbReference>
<feature type="transmembrane region" description="Helical" evidence="3">
    <location>
        <begin position="9"/>
        <end position="30"/>
    </location>
</feature>
<feature type="region of interest" description="Disordered" evidence="2">
    <location>
        <begin position="876"/>
        <end position="895"/>
    </location>
</feature>
<dbReference type="EMBL" id="BTSY01000007">
    <property type="protein sequence ID" value="GMT36006.1"/>
    <property type="molecule type" value="Genomic_DNA"/>
</dbReference>
<evidence type="ECO:0000256" key="3">
    <source>
        <dbReference type="SAM" id="Phobius"/>
    </source>
</evidence>
<evidence type="ECO:0000256" key="2">
    <source>
        <dbReference type="SAM" id="MobiDB-lite"/>
    </source>
</evidence>
<organism evidence="5 6">
    <name type="scientific">Pristionchus fissidentatus</name>
    <dbReference type="NCBI Taxonomy" id="1538716"/>
    <lineage>
        <taxon>Eukaryota</taxon>
        <taxon>Metazoa</taxon>
        <taxon>Ecdysozoa</taxon>
        <taxon>Nematoda</taxon>
        <taxon>Chromadorea</taxon>
        <taxon>Rhabditida</taxon>
        <taxon>Rhabditina</taxon>
        <taxon>Diplogasteromorpha</taxon>
        <taxon>Diplogasteroidea</taxon>
        <taxon>Neodiplogasteridae</taxon>
        <taxon>Pristionchus</taxon>
    </lineage>
</organism>
<protein>
    <recommendedName>
        <fullName evidence="4">TATA element modulatory factor 1 TATA binding domain-containing protein</fullName>
    </recommendedName>
</protein>
<feature type="compositionally biased region" description="Basic and acidic residues" evidence="2">
    <location>
        <begin position="623"/>
        <end position="652"/>
    </location>
</feature>
<feature type="compositionally biased region" description="Basic and acidic residues" evidence="2">
    <location>
        <begin position="392"/>
        <end position="413"/>
    </location>
</feature>
<evidence type="ECO:0000256" key="1">
    <source>
        <dbReference type="SAM" id="Coils"/>
    </source>
</evidence>
<dbReference type="InterPro" id="IPR022091">
    <property type="entry name" value="TMF_TATA-bd"/>
</dbReference>
<feature type="transmembrane region" description="Helical" evidence="3">
    <location>
        <begin position="95"/>
        <end position="118"/>
    </location>
</feature>
<feature type="compositionally biased region" description="Polar residues" evidence="2">
    <location>
        <begin position="318"/>
        <end position="330"/>
    </location>
</feature>
<feature type="non-terminal residue" evidence="5">
    <location>
        <position position="990"/>
    </location>
</feature>
<feature type="region of interest" description="Disordered" evidence="2">
    <location>
        <begin position="621"/>
        <end position="652"/>
    </location>
</feature>
<feature type="domain" description="TATA element modulatory factor 1 TATA binding" evidence="4">
    <location>
        <begin position="923"/>
        <end position="983"/>
    </location>
</feature>
<keyword evidence="6" id="KW-1185">Reference proteome</keyword>
<dbReference type="PANTHER" id="PTHR46515">
    <property type="entry name" value="TATA ELEMENT MODULATORY FACTOR TMF1"/>
    <property type="match status" value="1"/>
</dbReference>
<dbReference type="AlphaFoldDB" id="A0AAV5WXX7"/>
<feature type="transmembrane region" description="Helical" evidence="3">
    <location>
        <begin position="130"/>
        <end position="154"/>
    </location>
</feature>
<gene>
    <name evidence="5" type="ORF">PFISCL1PPCAC_27303</name>
</gene>
<keyword evidence="1" id="KW-0175">Coiled coil</keyword>
<feature type="compositionally biased region" description="Low complexity" evidence="2">
    <location>
        <begin position="375"/>
        <end position="389"/>
    </location>
</feature>
<name>A0AAV5WXX7_9BILA</name>
<feature type="region of interest" description="Disordered" evidence="2">
    <location>
        <begin position="230"/>
        <end position="256"/>
    </location>
</feature>
<feature type="region of interest" description="Disordered" evidence="2">
    <location>
        <begin position="301"/>
        <end position="453"/>
    </location>
</feature>
<sequence length="990" mass="112506">MENEENKRLLVFIFCVIIFGASFAFCLFGFRNNNWIHATNGTHQYQRGLNVDCQSIIEAPRTLSCRGWENLDWKPYNGSFGTLIEPDFGWSVCRFLAWITFIAPLVFLFLSVVVCCSLDAEKVLLQGKYLRSVGGLAAVTVVLNLLLIVIVSLWKRHVVDPIYKEQPTNVEIGIGFAFVQFSVIGFGLYFFGLILLLSPTVGPLLKMLPCFKTSTHQPVSPSLQGVLTIREGRNGESTDGQRERHTVTRRETAHTTKRGVLQEAETSLVMSFSWANLNLAKEALKNAQKKIDAVLDIRDDDVEGEEEEVEEIEEDENSITQSNQQPSFSTVDHADARSETATSECDHWSRELKHEESKQQVVVDTEPNPIHDMVPHSSSSLLNHSPNSSPDEAEHEHHGHRPSEQDSSEEKESVIVQEIDDGGFSSIPLDAPAPPESHRGISRRSSRHEDEMTVASSDIEVIRNIDAWWDREKDRTQNKHKDETCNNQLQMCHSLDALRGQLRHNEQRIDELTLINQKQQETNGQLQQRIVALNQTEKSLRKELAEKESARVEILEEGKKMSDYNGKQSREIRRLKAQVADVDKIKEDRKKYKEEKTAAEETIENLREEMESLQGKLQAAERALQEERNEKSANEIASEHHKNQYEGNSRRIADLERANTEKEELIGSLKEAKEALEEKLSSLSEEELAGRLASDRASHTAAIANQELLQLRQRNEQLRLQLAEAHLKLESAMDGKSNLVEAVARATAPLLAEIDELKGSLAEERNNSDDHDNLVRGLKTRLDESNRELNRLAEALNGANERSSTEQTHLLQRISKLEGHQSNLVAAHSTQLEGEREERRKLQEELRRERKRIEELKEESEAIRAVAANLSGHESIAAASPQPSHPLGYSLTHGSSAAESELSSLLRNHELNTRRISELEVMARRSEEQIERRDQRLKELTGKYKEMEFQYESLLEMDGEKLEKIEELQNDIVDLRQLLKDQLIAFAEAR</sequence>
<reference evidence="5" key="1">
    <citation type="submission" date="2023-10" db="EMBL/GenBank/DDBJ databases">
        <title>Genome assembly of Pristionchus species.</title>
        <authorList>
            <person name="Yoshida K."/>
            <person name="Sommer R.J."/>
        </authorList>
    </citation>
    <scope>NUCLEOTIDE SEQUENCE</scope>
    <source>
        <strain evidence="5">RS5133</strain>
    </source>
</reference>
<feature type="coiled-coil region" evidence="1">
    <location>
        <begin position="916"/>
        <end position="985"/>
    </location>
</feature>
<feature type="compositionally biased region" description="Basic and acidic residues" evidence="2">
    <location>
        <begin position="332"/>
        <end position="358"/>
    </location>
</feature>
<dbReference type="GO" id="GO:0005794">
    <property type="term" value="C:Golgi apparatus"/>
    <property type="evidence" value="ECO:0007669"/>
    <property type="project" value="TreeGrafter"/>
</dbReference>
<feature type="transmembrane region" description="Helical" evidence="3">
    <location>
        <begin position="174"/>
        <end position="197"/>
    </location>
</feature>
<dbReference type="InterPro" id="IPR052602">
    <property type="entry name" value="Growth_transcription_reg"/>
</dbReference>